<feature type="region of interest" description="Disordered" evidence="8">
    <location>
        <begin position="422"/>
        <end position="443"/>
    </location>
</feature>
<dbReference type="InterPro" id="IPR036188">
    <property type="entry name" value="FAD/NAD-bd_sf"/>
</dbReference>
<reference evidence="9 10" key="1">
    <citation type="journal article" date="2016" name="Environ. Microbiol.">
        <title>New Methyloceanibacter diversity from North Sea sediments includes methanotroph containing solely the soluble methane monooxygenase.</title>
        <authorList>
            <person name="Vekeman B."/>
            <person name="Kerckhof F.M."/>
            <person name="Cremers G."/>
            <person name="de Vos P."/>
            <person name="Vandamme P."/>
            <person name="Boon N."/>
            <person name="Op den Camp H.J."/>
            <person name="Heylen K."/>
        </authorList>
    </citation>
    <scope>NUCLEOTIDE SEQUENCE [LARGE SCALE GENOMIC DNA]</scope>
    <source>
        <strain evidence="9 10">R-67176</strain>
    </source>
</reference>
<dbReference type="GO" id="GO:0004499">
    <property type="term" value="F:N,N-dimethylaniline monooxygenase activity"/>
    <property type="evidence" value="ECO:0007669"/>
    <property type="project" value="InterPro"/>
</dbReference>
<sequence>MVKRFAESGIDFDCFEAESDVGGIWNLDSPHAVYGSTHLNSSAKLTRYLDFDFAEDWPVYASAAQAQAYFRAYAEEFGLYDHITFNTRVGHIERDDDGWLVTLEGETEPRRYDGVVMATGHHWHPFVPEYPGTFEGEVLHSHDVKSKAQLKDKRVLVVGAGNSAVDILDDAAHDGKAAIHSMRRTYYFFPKLLFGKPTDTVIDRISRAPIPRKVMYKLYKLGMRILIGPHDRYGLPKPDHDLFEAHPTASNTYLDHLVHGRVVAKPGVERLEGRRVYFTDETSAEVDMVIWATGFQVHFPFMEDSYVLDERGWSKLFIHTFHRDWDDFFAVGLFDPAEGGVWQVADQQARLIAAFITAEEKDPERAEWFRELKRQGAPDIGHGIKRQDTPWHRFEIHHLRFRRYMKRLLKKFGACALPAGEMRTMGESTPSSPPKDESLKLAS</sequence>
<dbReference type="GO" id="GO:0050660">
    <property type="term" value="F:flavin adenine dinucleotide binding"/>
    <property type="evidence" value="ECO:0007669"/>
    <property type="project" value="InterPro"/>
</dbReference>
<evidence type="ECO:0000313" key="10">
    <source>
        <dbReference type="Proteomes" id="UP000094172"/>
    </source>
</evidence>
<evidence type="ECO:0000256" key="2">
    <source>
        <dbReference type="ARBA" id="ARBA00022630"/>
    </source>
</evidence>
<evidence type="ECO:0000256" key="5">
    <source>
        <dbReference type="ARBA" id="ARBA00023002"/>
    </source>
</evidence>
<evidence type="ECO:0000256" key="1">
    <source>
        <dbReference type="ARBA" id="ARBA00009183"/>
    </source>
</evidence>
<dbReference type="EMBL" id="LPWE01000002">
    <property type="protein sequence ID" value="ODR97251.1"/>
    <property type="molecule type" value="Genomic_DNA"/>
</dbReference>
<feature type="compositionally biased region" description="Basic and acidic residues" evidence="8">
    <location>
        <begin position="434"/>
        <end position="443"/>
    </location>
</feature>
<keyword evidence="3" id="KW-0274">FAD</keyword>
<keyword evidence="4" id="KW-0521">NADP</keyword>
<keyword evidence="5" id="KW-0560">Oxidoreductase</keyword>
<protein>
    <recommendedName>
        <fullName evidence="7">Trimethylamine monooxygenase</fullName>
        <ecNumber evidence="6">1.14.13.148</ecNumber>
    </recommendedName>
</protein>
<evidence type="ECO:0000256" key="3">
    <source>
        <dbReference type="ARBA" id="ARBA00022827"/>
    </source>
</evidence>
<accession>A0A1E3VVF1</accession>
<dbReference type="GO" id="GO:0034899">
    <property type="term" value="F:trimethylamine monooxygenase activity"/>
    <property type="evidence" value="ECO:0007669"/>
    <property type="project" value="UniProtKB-EC"/>
</dbReference>
<comment type="similarity">
    <text evidence="1">Belongs to the FMO family.</text>
</comment>
<name>A0A1E3VVF1_9HYPH</name>
<evidence type="ECO:0000256" key="4">
    <source>
        <dbReference type="ARBA" id="ARBA00022857"/>
    </source>
</evidence>
<evidence type="ECO:0000256" key="7">
    <source>
        <dbReference type="ARBA" id="ARBA00035159"/>
    </source>
</evidence>
<dbReference type="STRING" id="1774970.AUC70_13460"/>
<organism evidence="9 10">
    <name type="scientific">Methyloceanibacter stevinii</name>
    <dbReference type="NCBI Taxonomy" id="1774970"/>
    <lineage>
        <taxon>Bacteria</taxon>
        <taxon>Pseudomonadati</taxon>
        <taxon>Pseudomonadota</taxon>
        <taxon>Alphaproteobacteria</taxon>
        <taxon>Hyphomicrobiales</taxon>
        <taxon>Hyphomicrobiaceae</taxon>
        <taxon>Methyloceanibacter</taxon>
    </lineage>
</organism>
<evidence type="ECO:0000313" key="9">
    <source>
        <dbReference type="EMBL" id="ODR97251.1"/>
    </source>
</evidence>
<dbReference type="InterPro" id="IPR050346">
    <property type="entry name" value="FMO-like"/>
</dbReference>
<keyword evidence="10" id="KW-1185">Reference proteome</keyword>
<dbReference type="InterPro" id="IPR020946">
    <property type="entry name" value="Flavin_mOase-like"/>
</dbReference>
<dbReference type="SUPFAM" id="SSF51905">
    <property type="entry name" value="FAD/NAD(P)-binding domain"/>
    <property type="match status" value="2"/>
</dbReference>
<dbReference type="PRINTS" id="PR00370">
    <property type="entry name" value="FMOXYGENASE"/>
</dbReference>
<evidence type="ECO:0000256" key="6">
    <source>
        <dbReference type="ARBA" id="ARBA00034528"/>
    </source>
</evidence>
<dbReference type="Proteomes" id="UP000094172">
    <property type="component" value="Unassembled WGS sequence"/>
</dbReference>
<proteinExistence type="inferred from homology"/>
<gene>
    <name evidence="9" type="ORF">AUC70_13460</name>
</gene>
<dbReference type="InterPro" id="IPR000960">
    <property type="entry name" value="Flavin_mOase"/>
</dbReference>
<dbReference type="PIRSF" id="PIRSF000332">
    <property type="entry name" value="FMO"/>
    <property type="match status" value="1"/>
</dbReference>
<dbReference type="GO" id="GO:0050661">
    <property type="term" value="F:NADP binding"/>
    <property type="evidence" value="ECO:0007669"/>
    <property type="project" value="InterPro"/>
</dbReference>
<dbReference type="Gene3D" id="3.50.50.60">
    <property type="entry name" value="FAD/NAD(P)-binding domain"/>
    <property type="match status" value="1"/>
</dbReference>
<evidence type="ECO:0000256" key="8">
    <source>
        <dbReference type="SAM" id="MobiDB-lite"/>
    </source>
</evidence>
<dbReference type="PANTHER" id="PTHR23023">
    <property type="entry name" value="DIMETHYLANILINE MONOOXYGENASE"/>
    <property type="match status" value="1"/>
</dbReference>
<keyword evidence="2" id="KW-0285">Flavoprotein</keyword>
<dbReference type="Pfam" id="PF00743">
    <property type="entry name" value="FMO-like"/>
    <property type="match status" value="1"/>
</dbReference>
<dbReference type="AlphaFoldDB" id="A0A1E3VVF1"/>
<comment type="caution">
    <text evidence="9">The sequence shown here is derived from an EMBL/GenBank/DDBJ whole genome shotgun (WGS) entry which is preliminary data.</text>
</comment>
<dbReference type="EC" id="1.14.13.148" evidence="6"/>